<evidence type="ECO:0000256" key="1">
    <source>
        <dbReference type="SAM" id="SignalP"/>
    </source>
</evidence>
<name>A0A4R2IFB0_9GAMM</name>
<dbReference type="OrthoDB" id="236566at2"/>
<dbReference type="InterPro" id="IPR059226">
    <property type="entry name" value="Choice_anch_Q_dom"/>
</dbReference>
<dbReference type="RefSeq" id="WP_158287259.1">
    <property type="nucleotide sequence ID" value="NZ_SLWQ01000001.1"/>
</dbReference>
<dbReference type="InterPro" id="IPR006626">
    <property type="entry name" value="PbH1"/>
</dbReference>
<dbReference type="EMBL" id="SLWQ01000001">
    <property type="protein sequence ID" value="TCO42882.1"/>
    <property type="molecule type" value="Genomic_DNA"/>
</dbReference>
<keyword evidence="3" id="KW-1185">Reference proteome</keyword>
<feature type="chain" id="PRO_5020657617" description="Outer membrane repeat protein" evidence="1">
    <location>
        <begin position="34"/>
        <end position="603"/>
    </location>
</feature>
<sequence>MNRTCPRARVRALRPRRLVAGLALALAAPLAAAATVTNCDDAGPGSLRDAIAHATTGETIDFAGLACNAIVLDGGALAVAVAELTVQGPGSSALSISGNDTSRVFEQPAAGARLALRGLTLTHGRAGGDGGCVLAGGDLTLGDVVATGCAAGNATTALVSGGAVAVTGNAMLDGGAFDGNRVDGTQRVRGGAIAVGNLLTATGTSFTNNVAWSHADGNPNDDIAEGGAIFALGDTHLTDSVISGNTVKSDASEVFGGGVAIGSHPDDAMASLDVLRGHVHGNTATTQCGVCAPQGGGIAAVGDTRLRDSTVLDNTVYSPGHYGGGGGVRAFHATSLEVTGSIIAGNHAPSAGGGIMGPEQGVVTLDTTLVTGNSSGNEAGLDEGGGGILCLGCAVVLQSSTVSDNNAGASGGGIFIHYGEYAPQATTIIDSTISGNTSGQEGGGIMLDGGDANFHNSTIAFNTAASRGAGISAGEYTYQIGLESTIVANNATAGAASDVWAFPDTVGGSHNLVPSADGPADMPADTITADPLLLPLADNGGATPTHALDPASPAIDAGSNALGLVFDQRGEGYAREAGAGADIGAWEQQPTSADVIFTDGFDG</sequence>
<dbReference type="Proteomes" id="UP000294862">
    <property type="component" value="Unassembled WGS sequence"/>
</dbReference>
<dbReference type="NCBIfam" id="NF041518">
    <property type="entry name" value="choice_anch_Q"/>
    <property type="match status" value="1"/>
</dbReference>
<gene>
    <name evidence="2" type="ORF">EV148_101289</name>
</gene>
<evidence type="ECO:0000313" key="3">
    <source>
        <dbReference type="Proteomes" id="UP000294862"/>
    </source>
</evidence>
<dbReference type="PANTHER" id="PTHR11319:SF35">
    <property type="entry name" value="OUTER MEMBRANE PROTEIN PMPC-RELATED"/>
    <property type="match status" value="1"/>
</dbReference>
<evidence type="ECO:0008006" key="4">
    <source>
        <dbReference type="Google" id="ProtNLM"/>
    </source>
</evidence>
<protein>
    <recommendedName>
        <fullName evidence="4">Outer membrane repeat protein</fullName>
    </recommendedName>
</protein>
<dbReference type="AlphaFoldDB" id="A0A4R2IFB0"/>
<feature type="signal peptide" evidence="1">
    <location>
        <begin position="1"/>
        <end position="33"/>
    </location>
</feature>
<reference evidence="2 3" key="1">
    <citation type="journal article" date="2015" name="Stand. Genomic Sci.">
        <title>Genomic Encyclopedia of Bacterial and Archaeal Type Strains, Phase III: the genomes of soil and plant-associated and newly described type strains.</title>
        <authorList>
            <person name="Whitman W.B."/>
            <person name="Woyke T."/>
            <person name="Klenk H.P."/>
            <person name="Zhou Y."/>
            <person name="Lilburn T.G."/>
            <person name="Beck B.J."/>
            <person name="De Vos P."/>
            <person name="Vandamme P."/>
            <person name="Eisen J.A."/>
            <person name="Garrity G."/>
            <person name="Hugenholtz P."/>
            <person name="Kyrpides N.C."/>
        </authorList>
    </citation>
    <scope>NUCLEOTIDE SEQUENCE [LARGE SCALE GENOMIC DNA]</scope>
    <source>
        <strain evidence="2 3">A3</strain>
    </source>
</reference>
<dbReference type="SMART" id="SM00710">
    <property type="entry name" value="PbH1"/>
    <property type="match status" value="6"/>
</dbReference>
<keyword evidence="1" id="KW-0732">Signal</keyword>
<organism evidence="2 3">
    <name type="scientific">Dokdonella fugitiva</name>
    <dbReference type="NCBI Taxonomy" id="328517"/>
    <lineage>
        <taxon>Bacteria</taxon>
        <taxon>Pseudomonadati</taxon>
        <taxon>Pseudomonadota</taxon>
        <taxon>Gammaproteobacteria</taxon>
        <taxon>Lysobacterales</taxon>
        <taxon>Rhodanobacteraceae</taxon>
        <taxon>Dokdonella</taxon>
    </lineage>
</organism>
<proteinExistence type="predicted"/>
<dbReference type="PANTHER" id="PTHR11319">
    <property type="entry name" value="G PROTEIN-COUPLED RECEPTOR-RELATED"/>
    <property type="match status" value="1"/>
</dbReference>
<evidence type="ECO:0000313" key="2">
    <source>
        <dbReference type="EMBL" id="TCO42882.1"/>
    </source>
</evidence>
<comment type="caution">
    <text evidence="2">The sequence shown here is derived from an EMBL/GenBank/DDBJ whole genome shotgun (WGS) entry which is preliminary data.</text>
</comment>
<dbReference type="InterPro" id="IPR011050">
    <property type="entry name" value="Pectin_lyase_fold/virulence"/>
</dbReference>
<accession>A0A4R2IFB0</accession>
<dbReference type="SUPFAM" id="SSF51126">
    <property type="entry name" value="Pectin lyase-like"/>
    <property type="match status" value="2"/>
</dbReference>